<evidence type="ECO:0000256" key="7">
    <source>
        <dbReference type="ARBA" id="ARBA00023136"/>
    </source>
</evidence>
<dbReference type="Proteomes" id="UP000186868">
    <property type="component" value="Unassembled WGS sequence"/>
</dbReference>
<keyword evidence="5 8" id="KW-0812">Transmembrane</keyword>
<dbReference type="Pfam" id="PF13231">
    <property type="entry name" value="PMT_2"/>
    <property type="match status" value="1"/>
</dbReference>
<feature type="transmembrane region" description="Helical" evidence="8">
    <location>
        <begin position="191"/>
        <end position="222"/>
    </location>
</feature>
<evidence type="ECO:0000256" key="2">
    <source>
        <dbReference type="ARBA" id="ARBA00022475"/>
    </source>
</evidence>
<keyword evidence="6 8" id="KW-1133">Transmembrane helix</keyword>
<gene>
    <name evidence="10" type="ORF">NIES593_02585</name>
</gene>
<dbReference type="GO" id="GO:0009103">
    <property type="term" value="P:lipopolysaccharide biosynthetic process"/>
    <property type="evidence" value="ECO:0007669"/>
    <property type="project" value="UniProtKB-ARBA"/>
</dbReference>
<proteinExistence type="predicted"/>
<sequence length="510" mass="57951">MGVSNWRWLYALLAIVLAIGIFFRFANLDRKVYWNDEAITSLRISGYTEAEIIQQVYDGRTIDVSEIMKYQRPNPEKGLDGVINSLATEDAHLSLLYHVLARVWVDWFGSSIAAIRSLSALLSLLALPCLYWLCRELFNLPLTGWIAMVLIAVSPFHILYAQEARQYSLWTVTILLSSAALLRALRVQTKISWVVYAATVALALYSHTLSILVVAGHGIYVLFVERFRLSKRFLVYLLSIIGGFLAFVPWLIVAIAQSSKISSNVSRTNINIGLPALIKSWCQSLYRIFVDIPNLGDYFFPIIFLLTIYALYHLVRKRSKETYLFIIILIGTALALAIPDILLGGKRSSDSRYLIPSYIGIELAIAYLFSTQLVALKSRWKSFWSFFLVALMSVGIISCAISSQAQAWWNKSSGYYNPQIAEIINQTNNSLVISDNTPGRILSLSHLLNRRVKLLLISQPYSLKIPGNFDNIFVYQPSSKLEKQLEREKKYHPKDMLKSWLLKLEKIGEQ</sequence>
<dbReference type="GO" id="GO:0005886">
    <property type="term" value="C:plasma membrane"/>
    <property type="evidence" value="ECO:0007669"/>
    <property type="project" value="UniProtKB-SubCell"/>
</dbReference>
<feature type="domain" description="Glycosyltransferase RgtA/B/C/D-like" evidence="9">
    <location>
        <begin position="101"/>
        <end position="252"/>
    </location>
</feature>
<evidence type="ECO:0000256" key="3">
    <source>
        <dbReference type="ARBA" id="ARBA00022676"/>
    </source>
</evidence>
<evidence type="ECO:0000256" key="1">
    <source>
        <dbReference type="ARBA" id="ARBA00004651"/>
    </source>
</evidence>
<dbReference type="AlphaFoldDB" id="A0A1U7HRL9"/>
<feature type="transmembrane region" description="Helical" evidence="8">
    <location>
        <begin position="298"/>
        <end position="315"/>
    </location>
</feature>
<protein>
    <recommendedName>
        <fullName evidence="9">Glycosyltransferase RgtA/B/C/D-like domain-containing protein</fullName>
    </recommendedName>
</protein>
<evidence type="ECO:0000256" key="8">
    <source>
        <dbReference type="SAM" id="Phobius"/>
    </source>
</evidence>
<dbReference type="GO" id="GO:0016763">
    <property type="term" value="F:pentosyltransferase activity"/>
    <property type="evidence" value="ECO:0007669"/>
    <property type="project" value="TreeGrafter"/>
</dbReference>
<dbReference type="InterPro" id="IPR038731">
    <property type="entry name" value="RgtA/B/C-like"/>
</dbReference>
<dbReference type="PANTHER" id="PTHR33908">
    <property type="entry name" value="MANNOSYLTRANSFERASE YKCB-RELATED"/>
    <property type="match status" value="1"/>
</dbReference>
<evidence type="ECO:0000313" key="10">
    <source>
        <dbReference type="EMBL" id="OKH26232.1"/>
    </source>
</evidence>
<evidence type="ECO:0000256" key="4">
    <source>
        <dbReference type="ARBA" id="ARBA00022679"/>
    </source>
</evidence>
<comment type="caution">
    <text evidence="10">The sequence shown here is derived from an EMBL/GenBank/DDBJ whole genome shotgun (WGS) entry which is preliminary data.</text>
</comment>
<keyword evidence="3" id="KW-0328">Glycosyltransferase</keyword>
<feature type="transmembrane region" description="Helical" evidence="8">
    <location>
        <begin position="322"/>
        <end position="343"/>
    </location>
</feature>
<feature type="transmembrane region" description="Helical" evidence="8">
    <location>
        <begin position="139"/>
        <end position="160"/>
    </location>
</feature>
<keyword evidence="11" id="KW-1185">Reference proteome</keyword>
<evidence type="ECO:0000256" key="5">
    <source>
        <dbReference type="ARBA" id="ARBA00022692"/>
    </source>
</evidence>
<dbReference type="PANTHER" id="PTHR33908:SF11">
    <property type="entry name" value="MEMBRANE PROTEIN"/>
    <property type="match status" value="1"/>
</dbReference>
<feature type="transmembrane region" description="Helical" evidence="8">
    <location>
        <begin position="234"/>
        <end position="256"/>
    </location>
</feature>
<feature type="transmembrane region" description="Helical" evidence="8">
    <location>
        <begin position="6"/>
        <end position="26"/>
    </location>
</feature>
<evidence type="ECO:0000313" key="11">
    <source>
        <dbReference type="Proteomes" id="UP000186868"/>
    </source>
</evidence>
<feature type="transmembrane region" description="Helical" evidence="8">
    <location>
        <begin position="167"/>
        <end position="185"/>
    </location>
</feature>
<organism evidence="10 11">
    <name type="scientific">Hydrococcus rivularis NIES-593</name>
    <dbReference type="NCBI Taxonomy" id="1921803"/>
    <lineage>
        <taxon>Bacteria</taxon>
        <taxon>Bacillati</taxon>
        <taxon>Cyanobacteriota</taxon>
        <taxon>Cyanophyceae</taxon>
        <taxon>Pleurocapsales</taxon>
        <taxon>Hydrococcaceae</taxon>
        <taxon>Hydrococcus</taxon>
    </lineage>
</organism>
<feature type="transmembrane region" description="Helical" evidence="8">
    <location>
        <begin position="112"/>
        <end position="133"/>
    </location>
</feature>
<feature type="transmembrane region" description="Helical" evidence="8">
    <location>
        <begin position="383"/>
        <end position="403"/>
    </location>
</feature>
<evidence type="ECO:0000256" key="6">
    <source>
        <dbReference type="ARBA" id="ARBA00022989"/>
    </source>
</evidence>
<dbReference type="STRING" id="1921803.NIES593_02585"/>
<keyword evidence="4" id="KW-0808">Transferase</keyword>
<keyword evidence="2" id="KW-1003">Cell membrane</keyword>
<evidence type="ECO:0000259" key="9">
    <source>
        <dbReference type="Pfam" id="PF13231"/>
    </source>
</evidence>
<keyword evidence="7 8" id="KW-0472">Membrane</keyword>
<dbReference type="InterPro" id="IPR050297">
    <property type="entry name" value="LipidA_mod_glycosyltrf_83"/>
</dbReference>
<feature type="transmembrane region" description="Helical" evidence="8">
    <location>
        <begin position="355"/>
        <end position="376"/>
    </location>
</feature>
<accession>A0A1U7HRL9</accession>
<reference evidence="10 11" key="1">
    <citation type="submission" date="2016-11" db="EMBL/GenBank/DDBJ databases">
        <title>Draft Genome Sequences of Nine Cyanobacterial Strains from Diverse Habitats.</title>
        <authorList>
            <person name="Zhu T."/>
            <person name="Hou S."/>
            <person name="Lu X."/>
            <person name="Hess W.R."/>
        </authorList>
    </citation>
    <scope>NUCLEOTIDE SEQUENCE [LARGE SCALE GENOMIC DNA]</scope>
    <source>
        <strain evidence="10 11">NIES-593</strain>
    </source>
</reference>
<comment type="subcellular location">
    <subcellularLocation>
        <location evidence="1">Cell membrane</location>
        <topology evidence="1">Multi-pass membrane protein</topology>
    </subcellularLocation>
</comment>
<dbReference type="EMBL" id="MRCB01000002">
    <property type="protein sequence ID" value="OKH26232.1"/>
    <property type="molecule type" value="Genomic_DNA"/>
</dbReference>
<name>A0A1U7HRL9_9CYAN</name>